<gene>
    <name evidence="2" type="ordered locus">Nitsa_1202</name>
</gene>
<accession>E6WYE3</accession>
<dbReference type="Proteomes" id="UP000008633">
    <property type="component" value="Chromosome"/>
</dbReference>
<organism evidence="2 3">
    <name type="scientific">Nitratifractor salsuginis (strain DSM 16511 / JCM 12458 / E9I37-1)</name>
    <dbReference type="NCBI Taxonomy" id="749222"/>
    <lineage>
        <taxon>Bacteria</taxon>
        <taxon>Pseudomonadati</taxon>
        <taxon>Campylobacterota</taxon>
        <taxon>Epsilonproteobacteria</taxon>
        <taxon>Campylobacterales</taxon>
        <taxon>Sulfurovaceae</taxon>
        <taxon>Nitratifractor</taxon>
    </lineage>
</organism>
<dbReference type="RefSeq" id="WP_013554146.1">
    <property type="nucleotide sequence ID" value="NC_014935.1"/>
</dbReference>
<protein>
    <submittedName>
        <fullName evidence="2">Uncharacterized protein</fullName>
    </submittedName>
</protein>
<evidence type="ECO:0000256" key="1">
    <source>
        <dbReference type="SAM" id="MobiDB-lite"/>
    </source>
</evidence>
<dbReference type="HOGENOM" id="CLU_705629_0_0_7"/>
<dbReference type="STRING" id="749222.Nitsa_1202"/>
<reference evidence="3" key="2">
    <citation type="submission" date="2011-01" db="EMBL/GenBank/DDBJ databases">
        <title>The complete genome of Nitratifractor salsuginis DSM 16511.</title>
        <authorList>
            <consortium name="US DOE Joint Genome Institute (JGI-PGF)"/>
            <person name="Lucas S."/>
            <person name="Copeland A."/>
            <person name="Lapidus A."/>
            <person name="Bruce D."/>
            <person name="Goodwin L."/>
            <person name="Pitluck S."/>
            <person name="Kyrpides N."/>
            <person name="Mavromatis K."/>
            <person name="Ivanova N."/>
            <person name="Mikhailova N."/>
            <person name="Zeytun A."/>
            <person name="Detter J.C."/>
            <person name="Tapia R."/>
            <person name="Han C."/>
            <person name="Land M."/>
            <person name="Hauser L."/>
            <person name="Markowitz V."/>
            <person name="Cheng J.-F."/>
            <person name="Hugenholtz P."/>
            <person name="Woyke T."/>
            <person name="Wu D."/>
            <person name="Tindall B."/>
            <person name="Schuetze A."/>
            <person name="Brambilla E."/>
            <person name="Klenk H.-P."/>
            <person name="Eisen J.A."/>
        </authorList>
    </citation>
    <scope>NUCLEOTIDE SEQUENCE [LARGE SCALE GENOMIC DNA]</scope>
    <source>
        <strain evidence="3">DSM 16511 / JCM 12458 / E9I37-1</strain>
    </source>
</reference>
<sequence length="391" mass="44252">MSTAIVRQMESTADAIAKRFELEQRMAKAYITSNILPQRYKNIGDILILNEMSRSLNVPMVMLAQQLYVVKGTPQLSGQGAIALMNQSGKFDKPIMFEEREKPWGVRAYTYIDGEKIDGPWIDDALIQAEGWLSNPKWKTMKGQMARYRAAAWFARLYAPDVLMGMKVEGEVEDIEAEPIPAEPQNVNDINAALIQGASKKAEQPIQEAEPVPEEPKEQVQPAPVEEKPKRSRMPRYISKHYPRLEELGVQKKDLRDFAEHMDFTAMQEAEVEKFFTQTDAEIKRYINDYYGIEENEEPEFTEAEVEEQPEPAPEPEAAPAPAPDPKLAFARYRGMFVARGLNIDDVDAFIAWAGLTPENVREFFADDGAARALIEQFNEEAGYAGEEIPV</sequence>
<feature type="region of interest" description="Disordered" evidence="1">
    <location>
        <begin position="299"/>
        <end position="325"/>
    </location>
</feature>
<feature type="compositionally biased region" description="Pro residues" evidence="1">
    <location>
        <begin position="311"/>
        <end position="325"/>
    </location>
</feature>
<evidence type="ECO:0000313" key="2">
    <source>
        <dbReference type="EMBL" id="ADV46455.1"/>
    </source>
</evidence>
<reference evidence="2 3" key="1">
    <citation type="journal article" date="2011" name="Stand. Genomic Sci.">
        <title>Complete genome sequence of Nitratifractor salsuginis type strain (E9I37-1).</title>
        <authorList>
            <person name="Anderson I."/>
            <person name="Sikorski J."/>
            <person name="Zeytun A."/>
            <person name="Nolan M."/>
            <person name="Lapidus A."/>
            <person name="Lucas S."/>
            <person name="Hammon N."/>
            <person name="Deshpande S."/>
            <person name="Cheng J.F."/>
            <person name="Tapia R."/>
            <person name="Han C."/>
            <person name="Goodwin L."/>
            <person name="Pitluck S."/>
            <person name="Liolios K."/>
            <person name="Pagani I."/>
            <person name="Ivanova N."/>
            <person name="Huntemann M."/>
            <person name="Mavromatis K."/>
            <person name="Ovchinikova G."/>
            <person name="Pati A."/>
            <person name="Chen A."/>
            <person name="Palaniappan K."/>
            <person name="Land M."/>
            <person name="Hauser L."/>
            <person name="Brambilla E.M."/>
            <person name="Ngatchou-Djao O.D."/>
            <person name="Rohde M."/>
            <person name="Tindall B.J."/>
            <person name="Goker M."/>
            <person name="Detter J.C."/>
            <person name="Woyke T."/>
            <person name="Bristow J."/>
            <person name="Eisen J.A."/>
            <person name="Markowitz V."/>
            <person name="Hugenholtz P."/>
            <person name="Klenk H.P."/>
            <person name="Kyrpides N.C."/>
        </authorList>
    </citation>
    <scope>NUCLEOTIDE SEQUENCE [LARGE SCALE GENOMIC DNA]</scope>
    <source>
        <strain evidence="3">DSM 16511 / JCM 12458 / E9I37-1</strain>
    </source>
</reference>
<feature type="compositionally biased region" description="Acidic residues" evidence="1">
    <location>
        <begin position="299"/>
        <end position="310"/>
    </location>
</feature>
<dbReference type="OrthoDB" id="1091556at2"/>
<dbReference type="EMBL" id="CP002452">
    <property type="protein sequence ID" value="ADV46455.1"/>
    <property type="molecule type" value="Genomic_DNA"/>
</dbReference>
<proteinExistence type="predicted"/>
<name>E6WYE3_NITSE</name>
<keyword evidence="3" id="KW-1185">Reference proteome</keyword>
<feature type="region of interest" description="Disordered" evidence="1">
    <location>
        <begin position="198"/>
        <end position="233"/>
    </location>
</feature>
<dbReference type="KEGG" id="nsa:Nitsa_1202"/>
<evidence type="ECO:0000313" key="3">
    <source>
        <dbReference type="Proteomes" id="UP000008633"/>
    </source>
</evidence>
<dbReference type="eggNOG" id="ENOG502ZA3Z">
    <property type="taxonomic scope" value="Bacteria"/>
</dbReference>
<dbReference type="AlphaFoldDB" id="E6WYE3"/>